<proteinExistence type="predicted"/>
<keyword evidence="3" id="KW-1185">Reference proteome</keyword>
<keyword evidence="1" id="KW-0812">Transmembrane</keyword>
<dbReference type="Proteomes" id="UP000198546">
    <property type="component" value="Chromosome i"/>
</dbReference>
<dbReference type="AlphaFoldDB" id="A0A1G7AD22"/>
<dbReference type="RefSeq" id="WP_090594089.1">
    <property type="nucleotide sequence ID" value="NZ_LT629688.1"/>
</dbReference>
<evidence type="ECO:0000256" key="1">
    <source>
        <dbReference type="SAM" id="Phobius"/>
    </source>
</evidence>
<evidence type="ECO:0000313" key="3">
    <source>
        <dbReference type="Proteomes" id="UP000198546"/>
    </source>
</evidence>
<dbReference type="OrthoDB" id="5171895at2"/>
<dbReference type="STRING" id="675864.SAMN04489747_2556"/>
<accession>A0A1G7AD22</accession>
<dbReference type="EMBL" id="LT629688">
    <property type="protein sequence ID" value="SDE11756.1"/>
    <property type="molecule type" value="Genomic_DNA"/>
</dbReference>
<name>A0A1G7AD22_9ACTN</name>
<protein>
    <submittedName>
        <fullName evidence="2">Uncharacterized protein</fullName>
    </submittedName>
</protein>
<reference evidence="2 3" key="1">
    <citation type="submission" date="2016-10" db="EMBL/GenBank/DDBJ databases">
        <authorList>
            <person name="de Groot N.N."/>
        </authorList>
    </citation>
    <scope>NUCLEOTIDE SEQUENCE [LARGE SCALE GENOMIC DNA]</scope>
    <source>
        <strain evidence="2 3">MON 2.2</strain>
    </source>
</reference>
<keyword evidence="1" id="KW-0472">Membrane</keyword>
<sequence>MATDRTRALRSVGCLGLAVLVLVGLAVGGFALLRSRGMVEPAPFQPRCVAAANDLSVTVSPDQSHYTAIITGLAVRRGLSPRAASIAMATVYQETGIRNLDHGDRDSVGLFQQRPSQGWGSVEEIMDPHYSTGRFYDALVQVDGWESGDINDVAQEVQRSGYPEAYRDHVPDARVLASVYTGQSPAALRCSYGELDAADAEGLVDSLTTTLGDLDTTTTDAGEETPATLVVQAGDTDLAWAVAAHAVGNGGRHGVQSVETGGLTWSHDEDALADWLPGPAGAQDSVTITFAG</sequence>
<gene>
    <name evidence="2" type="ORF">SAMN04489747_2556</name>
</gene>
<organism evidence="2 3">
    <name type="scientific">Auraticoccus monumenti</name>
    <dbReference type="NCBI Taxonomy" id="675864"/>
    <lineage>
        <taxon>Bacteria</taxon>
        <taxon>Bacillati</taxon>
        <taxon>Actinomycetota</taxon>
        <taxon>Actinomycetes</taxon>
        <taxon>Propionibacteriales</taxon>
        <taxon>Propionibacteriaceae</taxon>
        <taxon>Auraticoccus</taxon>
    </lineage>
</organism>
<evidence type="ECO:0000313" key="2">
    <source>
        <dbReference type="EMBL" id="SDE11756.1"/>
    </source>
</evidence>
<feature type="transmembrane region" description="Helical" evidence="1">
    <location>
        <begin position="12"/>
        <end position="33"/>
    </location>
</feature>
<keyword evidence="1" id="KW-1133">Transmembrane helix</keyword>